<dbReference type="AlphaFoldDB" id="A0A8S1UZM7"/>
<keyword evidence="2" id="KW-1185">Reference proteome</keyword>
<dbReference type="Proteomes" id="UP000683925">
    <property type="component" value="Unassembled WGS sequence"/>
</dbReference>
<accession>A0A8S1UZM7</accession>
<evidence type="ECO:0000313" key="1">
    <source>
        <dbReference type="EMBL" id="CAD8168979.1"/>
    </source>
</evidence>
<protein>
    <submittedName>
        <fullName evidence="1">Uncharacterized protein</fullName>
    </submittedName>
</protein>
<comment type="caution">
    <text evidence="1">The sequence shown here is derived from an EMBL/GenBank/DDBJ whole genome shotgun (WGS) entry which is preliminary data.</text>
</comment>
<organism evidence="1 2">
    <name type="scientific">Paramecium octaurelia</name>
    <dbReference type="NCBI Taxonomy" id="43137"/>
    <lineage>
        <taxon>Eukaryota</taxon>
        <taxon>Sar</taxon>
        <taxon>Alveolata</taxon>
        <taxon>Ciliophora</taxon>
        <taxon>Intramacronucleata</taxon>
        <taxon>Oligohymenophorea</taxon>
        <taxon>Peniculida</taxon>
        <taxon>Parameciidae</taxon>
        <taxon>Paramecium</taxon>
    </lineage>
</organism>
<evidence type="ECO:0000313" key="2">
    <source>
        <dbReference type="Proteomes" id="UP000683925"/>
    </source>
</evidence>
<proteinExistence type="predicted"/>
<sequence length="51" mass="6387">MITVRKWQCLSFGGRIMRCRFYQKEQFNEGLYMMWNYEYQYKLCTQILSLS</sequence>
<dbReference type="EMBL" id="CAJJDP010000052">
    <property type="protein sequence ID" value="CAD8168979.1"/>
    <property type="molecule type" value="Genomic_DNA"/>
</dbReference>
<reference evidence="1" key="1">
    <citation type="submission" date="2021-01" db="EMBL/GenBank/DDBJ databases">
        <authorList>
            <consortium name="Genoscope - CEA"/>
            <person name="William W."/>
        </authorList>
    </citation>
    <scope>NUCLEOTIDE SEQUENCE</scope>
</reference>
<gene>
    <name evidence="1" type="ORF">POCTA_138.1.T0520274</name>
</gene>
<name>A0A8S1UZM7_PAROT</name>